<dbReference type="InterPro" id="IPR000172">
    <property type="entry name" value="GMC_OxRdtase_N"/>
</dbReference>
<keyword evidence="9" id="KW-1185">Reference proteome</keyword>
<organismHost>
    <name type="scientific">Acanthamoeba polyphaga</name>
    <name type="common">Amoeba</name>
    <dbReference type="NCBI Taxonomy" id="5757"/>
</organismHost>
<dbReference type="GO" id="GO:0016614">
    <property type="term" value="F:oxidoreductase activity, acting on CH-OH group of donors"/>
    <property type="evidence" value="ECO:0007669"/>
    <property type="project" value="InterPro"/>
</dbReference>
<evidence type="ECO:0000256" key="3">
    <source>
        <dbReference type="ARBA" id="ARBA00022630"/>
    </source>
</evidence>
<dbReference type="EC" id="1.-.-.-" evidence="6"/>
<dbReference type="InterPro" id="IPR036188">
    <property type="entry name" value="FAD/NAD-bd_sf"/>
</dbReference>
<dbReference type="PIRSF" id="PIRSF000137">
    <property type="entry name" value="Alcohol_oxidase"/>
    <property type="match status" value="1"/>
</dbReference>
<dbReference type="EMBL" id="KM982401">
    <property type="protein sequence ID" value="AKI78895.1"/>
    <property type="molecule type" value="Genomic_DNA"/>
</dbReference>
<name>A0A0G2XZY1_MIMIV</name>
<evidence type="ECO:0000313" key="11">
    <source>
        <dbReference type="Proteomes" id="UP000274448"/>
    </source>
</evidence>
<dbReference type="InterPro" id="IPR012132">
    <property type="entry name" value="GMC_OxRdtase"/>
</dbReference>
<dbReference type="PANTHER" id="PTHR11552:SF147">
    <property type="entry name" value="CHOLINE DEHYDROGENASE, MITOCHONDRIAL"/>
    <property type="match status" value="1"/>
</dbReference>
<evidence type="ECO:0000313" key="6">
    <source>
        <dbReference type="EMBL" id="ADO18481.1"/>
    </source>
</evidence>
<reference evidence="6 9" key="1">
    <citation type="journal article" date="2011" name="Virol. J.">
        <title>Breaking the 1000-gene barrier for Mimivirus using ultra-deep genome and transcriptome sequencing.</title>
        <authorList>
            <person name="Legendre M."/>
            <person name="Santini S."/>
            <person name="Rico A."/>
            <person name="Abergel C."/>
            <person name="Claverie J.M."/>
        </authorList>
    </citation>
    <scope>NUCLEOTIDE SEQUENCE [LARGE SCALE GENOMIC DNA]</scope>
</reference>
<dbReference type="EMBL" id="KM982403">
    <property type="protein sequence ID" value="AKI80792.1"/>
    <property type="molecule type" value="Genomic_DNA"/>
</dbReference>
<evidence type="ECO:0000256" key="4">
    <source>
        <dbReference type="ARBA" id="ARBA00022827"/>
    </source>
</evidence>
<protein>
    <submittedName>
        <fullName evidence="6">Putative GMC-type oxidoreductase</fullName>
        <ecNumber evidence="6">1.-.-.-</ecNumber>
    </submittedName>
</protein>
<dbReference type="OrthoDB" id="2191at10239"/>
<keyword evidence="4" id="KW-0274">FAD</keyword>
<evidence type="ECO:0000313" key="9">
    <source>
        <dbReference type="Proteomes" id="UP000201519"/>
    </source>
</evidence>
<proteinExistence type="inferred from homology"/>
<comment type="cofactor">
    <cofactor evidence="1">
        <name>FAD</name>
        <dbReference type="ChEBI" id="CHEBI:57692"/>
    </cofactor>
</comment>
<sequence length="702" mass="76947">MKNKECCKCYNPCEKICVNYSTTDVAFERPNPCKPIPCKPTPIPCDPCHNTKDNLTGDIVIIGAGAAGSLLAHYLARFSNMKIILLEAGHSHFNDPVVTDPMGFFGKYNPPNENISMSQNPSYSWQGAQEPNTGAYGNRPIIAHGMGFGGSTMINRLNLVVGGRTVFDNDWPVGWKYDDVKNYFRRVLVDINPVRDNTKASITSVALDALRIIAEQQIASGEPVDFLLNKATGNVPNVEKTTPDAVPLNLNDYEGVNSVVAFSSFYMGVNQLSDGNYIRKYAGNTYLNRNYVDENGRGIGKFSGLRVVSDAVVDRIIFKGNRAVGVNYIDREGIMHYVKVNKEVVVTSGAFYTPTILQRSGIGDFTYLSSIGVKNLVYNNPLVGTGLKNHYSPVTITRVHGEPSEVSRFLSNMAANPTNMGFKGLAELGFHRLDPNKPANANTVTYRKYQLMMTAGVGIPAEQQYLSGLSPSSNNLFTLIADDIRFAPEGYIKIGTPNIPRDVPKIFFNTFVTYTPTSAPADQQWPIAQKTLAPLISALLGYDIIYQTLMSMNQTARDSGFQVSLEMVYPLNDLIYKLHNGLATYGANWWHYFVPTLVGDDTPAGREFADTLSKLSYYPRVGAHLDSHQGCSCSIGRTVDSNLKVIGTQNVRVADLSAAAFPPGGNTWATASMIGARAVDLILGFPYLRDLPVNDVPILNVN</sequence>
<reference evidence="10 11" key="2">
    <citation type="submission" date="2014-10" db="EMBL/GenBank/DDBJ databases">
        <title>Pan-genome analysis of Brazilian lineage A amoebal mimiviruses.</title>
        <authorList>
            <person name="Assis F.L."/>
            <person name="Abrahao J.S."/>
            <person name="Kroon E.G."/>
            <person name="Dornas F.P."/>
            <person name="Andrade K.R."/>
            <person name="Borato P.V.M."/>
            <person name="Pilotto M.R."/>
            <person name="Benamar S."/>
            <person name="LaScola B."/>
            <person name="Colson P."/>
        </authorList>
    </citation>
    <scope>NUCLEOTIDE SEQUENCE [LARGE SCALE GENOMIC DNA]</scope>
    <source>
        <strain evidence="8 11">Amazonia</strain>
        <strain evidence="7 10">Oyster</strain>
    </source>
</reference>
<dbReference type="PROSITE" id="PS00624">
    <property type="entry name" value="GMC_OXRED_2"/>
    <property type="match status" value="1"/>
</dbReference>
<dbReference type="GeneID" id="9924735"/>
<dbReference type="Proteomes" id="UP000274448">
    <property type="component" value="Segment"/>
</dbReference>
<dbReference type="PANTHER" id="PTHR11552">
    <property type="entry name" value="GLUCOSE-METHANOL-CHOLINE GMC OXIDOREDUCTASE"/>
    <property type="match status" value="1"/>
</dbReference>
<evidence type="ECO:0000313" key="7">
    <source>
        <dbReference type="EMBL" id="AKI78895.1"/>
    </source>
</evidence>
<dbReference type="Proteomes" id="UP000241474">
    <property type="component" value="Segment"/>
</dbReference>
<keyword evidence="3" id="KW-0285">Flavoprotein</keyword>
<dbReference type="Pfam" id="PF00732">
    <property type="entry name" value="GMC_oxred_N"/>
    <property type="match status" value="1"/>
</dbReference>
<evidence type="ECO:0000256" key="2">
    <source>
        <dbReference type="ARBA" id="ARBA00010790"/>
    </source>
</evidence>
<accession>A0A0G2XZY1</accession>
<accession>E3VYR3</accession>
<dbReference type="SUPFAM" id="SSF51905">
    <property type="entry name" value="FAD/NAD(P)-binding domain"/>
    <property type="match status" value="1"/>
</dbReference>
<evidence type="ECO:0000256" key="1">
    <source>
        <dbReference type="ARBA" id="ARBA00001974"/>
    </source>
</evidence>
<evidence type="ECO:0000313" key="8">
    <source>
        <dbReference type="EMBL" id="AKI80792.1"/>
    </source>
</evidence>
<comment type="similarity">
    <text evidence="2">Belongs to the GMC oxidoreductase family.</text>
</comment>
<dbReference type="EMBL" id="HQ336222">
    <property type="protein sequence ID" value="ADO18481.1"/>
    <property type="molecule type" value="Genomic_DNA"/>
</dbReference>
<keyword evidence="6" id="KW-0560">Oxidoreductase</keyword>
<dbReference type="RefSeq" id="YP_003986627.1">
    <property type="nucleotide sequence ID" value="NC_014649.1"/>
</dbReference>
<dbReference type="InterPro" id="IPR007867">
    <property type="entry name" value="GMC_OxRtase_C"/>
</dbReference>
<dbReference type="Pfam" id="PF05199">
    <property type="entry name" value="GMC_oxred_C"/>
    <property type="match status" value="1"/>
</dbReference>
<dbReference type="Proteomes" id="UP000201519">
    <property type="component" value="Segment"/>
</dbReference>
<organism evidence="6 9">
    <name type="scientific">Acanthamoeba polyphaga mimivirus</name>
    <name type="common">APMV</name>
    <dbReference type="NCBI Taxonomy" id="212035"/>
    <lineage>
        <taxon>Viruses</taxon>
        <taxon>Varidnaviria</taxon>
        <taxon>Bamfordvirae</taxon>
        <taxon>Nucleocytoviricota</taxon>
        <taxon>Megaviricetes</taxon>
        <taxon>Imitervirales</taxon>
        <taxon>Mimiviridae</taxon>
        <taxon>Megamimivirinae</taxon>
        <taxon>Mimivirus</taxon>
        <taxon>Mimivirus bradfordmassiliense</taxon>
    </lineage>
</organism>
<evidence type="ECO:0000259" key="5">
    <source>
        <dbReference type="PROSITE" id="PS00624"/>
    </source>
</evidence>
<dbReference type="KEGG" id="vg:9924735"/>
<feature type="domain" description="Glucose-methanol-choline oxidoreductase N-terminal" evidence="5">
    <location>
        <begin position="349"/>
        <end position="363"/>
    </location>
</feature>
<dbReference type="SMR" id="A0A0G2XZY1"/>
<dbReference type="Gene3D" id="3.50.50.60">
    <property type="entry name" value="FAD/NAD(P)-binding domain"/>
    <property type="match status" value="3"/>
</dbReference>
<gene>
    <name evidence="6" type="primary">R135</name>
</gene>
<dbReference type="GO" id="GO:0050660">
    <property type="term" value="F:flavin adenine dinucleotide binding"/>
    <property type="evidence" value="ECO:0007669"/>
    <property type="project" value="InterPro"/>
</dbReference>
<evidence type="ECO:0000313" key="10">
    <source>
        <dbReference type="Proteomes" id="UP000241474"/>
    </source>
</evidence>